<feature type="domain" description="Glycoside hydrolase family 38 central" evidence="18">
    <location>
        <begin position="490"/>
        <end position="577"/>
    </location>
</feature>
<dbReference type="PANTHER" id="PTHR11607">
    <property type="entry name" value="ALPHA-MANNOSIDASE"/>
    <property type="match status" value="1"/>
</dbReference>
<dbReference type="Ensembl" id="ENSSGRT00000009768.1">
    <property type="protein sequence ID" value="ENSSGRP00000008961.1"/>
    <property type="gene ID" value="ENSSGRG00000003666.1"/>
</dbReference>
<dbReference type="Gene3D" id="3.20.110.10">
    <property type="entry name" value="Glycoside hydrolase 38, N terminal domain"/>
    <property type="match status" value="1"/>
</dbReference>
<feature type="transmembrane region" description="Helical" evidence="17">
    <location>
        <begin position="7"/>
        <end position="26"/>
    </location>
</feature>
<evidence type="ECO:0000256" key="14">
    <source>
        <dbReference type="ARBA" id="ARBA00059516"/>
    </source>
</evidence>
<evidence type="ECO:0000256" key="8">
    <source>
        <dbReference type="ARBA" id="ARBA00022968"/>
    </source>
</evidence>
<evidence type="ECO:0000256" key="6">
    <source>
        <dbReference type="ARBA" id="ARBA00022801"/>
    </source>
</evidence>
<name>A0A672KGH1_SINGR</name>
<evidence type="ECO:0000256" key="17">
    <source>
        <dbReference type="SAM" id="Phobius"/>
    </source>
</evidence>
<gene>
    <name evidence="19" type="primary">man2a1</name>
</gene>
<dbReference type="GO" id="GO:0046872">
    <property type="term" value="F:metal ion binding"/>
    <property type="evidence" value="ECO:0007669"/>
    <property type="project" value="UniProtKB-KW"/>
</dbReference>
<comment type="cofactor">
    <cofactor evidence="16">
        <name>Zn(2+)</name>
        <dbReference type="ChEBI" id="CHEBI:29105"/>
    </cofactor>
    <text evidence="16">Binds 1 zinc ion per subunit.</text>
</comment>
<evidence type="ECO:0000256" key="2">
    <source>
        <dbReference type="ARBA" id="ARBA00004922"/>
    </source>
</evidence>
<dbReference type="FunFam" id="2.70.98.30:FF:000002">
    <property type="entry name" value="Alpha-mannosidase"/>
    <property type="match status" value="1"/>
</dbReference>
<dbReference type="Pfam" id="PF09261">
    <property type="entry name" value="Alpha-mann_mid"/>
    <property type="match status" value="1"/>
</dbReference>
<evidence type="ECO:0000256" key="9">
    <source>
        <dbReference type="ARBA" id="ARBA00022989"/>
    </source>
</evidence>
<keyword evidence="4 17" id="KW-0812">Transmembrane</keyword>
<comment type="subcellular location">
    <subcellularLocation>
        <location evidence="1">Golgi apparatus membrane</location>
        <topology evidence="1">Single-pass type II membrane protein</topology>
    </subcellularLocation>
</comment>
<evidence type="ECO:0000256" key="7">
    <source>
        <dbReference type="ARBA" id="ARBA00022833"/>
    </source>
</evidence>
<dbReference type="GO" id="GO:0030246">
    <property type="term" value="F:carbohydrate binding"/>
    <property type="evidence" value="ECO:0007669"/>
    <property type="project" value="InterPro"/>
</dbReference>
<dbReference type="GO" id="GO:0006491">
    <property type="term" value="P:N-glycan processing"/>
    <property type="evidence" value="ECO:0007669"/>
    <property type="project" value="TreeGrafter"/>
</dbReference>
<keyword evidence="7 16" id="KW-0862">Zinc</keyword>
<dbReference type="FunFam" id="1.20.1270.50:FF:000001">
    <property type="entry name" value="Alpha-mannosidase"/>
    <property type="match status" value="1"/>
</dbReference>
<evidence type="ECO:0000256" key="11">
    <source>
        <dbReference type="ARBA" id="ARBA00023136"/>
    </source>
</evidence>
<dbReference type="InterPro" id="IPR011330">
    <property type="entry name" value="Glyco_hydro/deAcase_b/a-brl"/>
</dbReference>
<dbReference type="InterPro" id="IPR050843">
    <property type="entry name" value="Glycosyl_Hydrlase_38"/>
</dbReference>
<dbReference type="Pfam" id="PF01074">
    <property type="entry name" value="Glyco_hydro_38N"/>
    <property type="match status" value="1"/>
</dbReference>
<dbReference type="InterPro" id="IPR028995">
    <property type="entry name" value="Glyco_hydro_57/38_cen_sf"/>
</dbReference>
<evidence type="ECO:0000313" key="19">
    <source>
        <dbReference type="Ensembl" id="ENSSGRP00000008961.1"/>
    </source>
</evidence>
<dbReference type="InterPro" id="IPR011682">
    <property type="entry name" value="Glyco_hydro_38_C"/>
</dbReference>
<keyword evidence="10" id="KW-0333">Golgi apparatus</keyword>
<dbReference type="FunFam" id="3.20.110.10:FF:000003">
    <property type="entry name" value="Alpha-mannosidase"/>
    <property type="match status" value="1"/>
</dbReference>
<dbReference type="InterPro" id="IPR037094">
    <property type="entry name" value="Glyco_hydro_38_cen_sf"/>
</dbReference>
<protein>
    <recommendedName>
        <fullName evidence="16">Alpha-mannosidase</fullName>
        <ecNumber evidence="16">3.2.1.-</ecNumber>
    </recommendedName>
</protein>
<dbReference type="Proteomes" id="UP000472262">
    <property type="component" value="Unassembled WGS sequence"/>
</dbReference>
<dbReference type="SUPFAM" id="SSF88713">
    <property type="entry name" value="Glycoside hydrolase/deacetylase"/>
    <property type="match status" value="1"/>
</dbReference>
<dbReference type="AlphaFoldDB" id="A0A672KGH1"/>
<comment type="similarity">
    <text evidence="3 16">Belongs to the glycosyl hydrolase 38 family.</text>
</comment>
<dbReference type="CDD" id="cd11666">
    <property type="entry name" value="GH38N_Man2A1"/>
    <property type="match status" value="1"/>
</dbReference>
<keyword evidence="9 17" id="KW-1133">Transmembrane helix</keyword>
<evidence type="ECO:0000256" key="10">
    <source>
        <dbReference type="ARBA" id="ARBA00023034"/>
    </source>
</evidence>
<keyword evidence="12" id="KW-1015">Disulfide bond</keyword>
<accession>A0A672KGH1</accession>
<comment type="catalytic activity">
    <reaction evidence="15">
        <text>N(4)-{beta-D-GlcNAc-(1-&gt;2)-alpha-D-Man-(1-&gt;3)-[alpha-D-Man-(1-&gt;3)-[alpha-D-Man-(1-&gt;6)]-alpha-D-Man-(1-&gt;6)]-beta-D-Man-(1-&gt;4)-beta-D-GlcNAc-(1-&gt;4)-beta-D-GlcNAc}-L-asparaginyl-[protein] + 2 H2O = 2 alpha-D-mannopyranose + an N(4)-{beta-D-GlcNAc-(1-&gt;2)-alpha-D-Man-(1-&gt;3)-[alpha-D-Man-(1-&gt;6)]-beta-D-Man-(1-&gt;4)-beta-D-GlcNAc-(1-&gt;4)-beta-D-GlcNAc}-L-asparaginyl-[protein]</text>
        <dbReference type="Rhea" id="RHEA:56052"/>
        <dbReference type="Rhea" id="RHEA-COMP:14368"/>
        <dbReference type="Rhea" id="RHEA-COMP:14369"/>
        <dbReference type="ChEBI" id="CHEBI:15377"/>
        <dbReference type="ChEBI" id="CHEBI:28729"/>
        <dbReference type="ChEBI" id="CHEBI:60615"/>
        <dbReference type="ChEBI" id="CHEBI:60625"/>
        <dbReference type="EC" id="3.2.1.114"/>
    </reaction>
</comment>
<evidence type="ECO:0000256" key="13">
    <source>
        <dbReference type="ARBA" id="ARBA00023295"/>
    </source>
</evidence>
<reference evidence="19" key="2">
    <citation type="submission" date="2025-09" db="UniProtKB">
        <authorList>
            <consortium name="Ensembl"/>
        </authorList>
    </citation>
    <scope>IDENTIFICATION</scope>
</reference>
<comment type="pathway">
    <text evidence="2">Protein modification; protein glycosylation.</text>
</comment>
<dbReference type="Gene3D" id="1.20.1270.50">
    <property type="entry name" value="Glycoside hydrolase family 38, central domain"/>
    <property type="match status" value="1"/>
</dbReference>
<sequence>MKLSRQFTVFGSAIFCVVVFSLYLMLDHIDHSKNPNGERIQNGQLGILQDKIDHLERLLAENNEIIGNIRDSVINLRETVKDGKMFPEGNMSQGDLELLPPAPALLPIHSEDCQFMLDVYDLLSFDNPDGGVWKQGFDISYQDNEWDNEPLQVFVVPHSHNDPGWLKTFDDYYRDQTQHILNNMVVKLHEDSRRKMIWSEISYFSKWWDNIDEQKRDAVRRLIESGQLEVATGGWVMPDEASTHYFALIDQLVEGHQWLERNLGVKPKTGWAVDPFGHTPTQAYLLRQAGLSNMLIQRVHYSVKKHFASQKTLEFFWRQNWDQDSSSDILCHMMPFYSYDVPHTCGPDPKICCQFDFKRLPGGRISCPWRIPPQAITDNNVQERAQTLLDQYRKKSKLFRTNVLLAPLGDDFRYTEAVEWDQQFDNYQKLFDYMNSHPELHVQAQFGTISDYFEALRKSTGMDPVGINVGQLALPVLSGDFFTYADRDDHYWSGYFTSRPFYKRLDRVLESHLRVAEVLYSLTLANIQKYGQPNDYPAVDNYKLLTEARRNLGLFQHHDAITGTGKDWVVVDYGTRLLHSILNVKRVIVSSAHWLVLKDKQTYFHDPSNPFLQMVKQARMSMVTVYVTTPKVRVLNALGHVVRAQVSAVWNDASHAAADVFQVRSATSVHHITALCVELEHFRQFYQQDAAPVHIENPHLKLSISTATGLLELIHLGMTLKCSNFVLYGTTSNKDKSGAYLFLPDKEATIYSPSQPPVVRVTKGPLFSEVTTTFTHITHTLRLYNIQGVEGQSVEICNTVDIRGETNREIAMRISSDRNSKDRFFTDLNGYQVQPRKTMAKLPLQANFYPMTSMVYLQDSSARLSLLTAQSLGAASLKSGQLEVIMDRRLNQDDNRGLGQGVLDNKITANSFRLLLEKRSSAEETAPYSYPSILSHMSYMYLNHPLISMAVDQRSDNPSLTPYSPLSTSFPCDMHLVNLRAIQSKEEGGGPSEQAALILHRKGFDCGFSNRNTGLLCTTTRGKVKQITRLPTHTHTSLI</sequence>
<dbReference type="Gene3D" id="2.60.40.1180">
    <property type="entry name" value="Golgi alpha-mannosidase II"/>
    <property type="match status" value="1"/>
</dbReference>
<dbReference type="GO" id="GO:0000139">
    <property type="term" value="C:Golgi membrane"/>
    <property type="evidence" value="ECO:0007669"/>
    <property type="project" value="UniProtKB-SubCell"/>
</dbReference>
<dbReference type="InterPro" id="IPR027291">
    <property type="entry name" value="Glyco_hydro_38_N_sf"/>
</dbReference>
<evidence type="ECO:0000256" key="16">
    <source>
        <dbReference type="RuleBase" id="RU361199"/>
    </source>
</evidence>
<dbReference type="SUPFAM" id="SSF88688">
    <property type="entry name" value="Families 57/38 glycoside transferase middle domain"/>
    <property type="match status" value="1"/>
</dbReference>
<keyword evidence="13 16" id="KW-0326">Glycosidase</keyword>
<evidence type="ECO:0000256" key="12">
    <source>
        <dbReference type="ARBA" id="ARBA00023157"/>
    </source>
</evidence>
<reference evidence="19" key="1">
    <citation type="submission" date="2025-08" db="UniProtKB">
        <authorList>
            <consortium name="Ensembl"/>
        </authorList>
    </citation>
    <scope>IDENTIFICATION</scope>
</reference>
<evidence type="ECO:0000256" key="5">
    <source>
        <dbReference type="ARBA" id="ARBA00022723"/>
    </source>
</evidence>
<dbReference type="Gene3D" id="2.70.98.30">
    <property type="entry name" value="Golgi alpha-mannosidase II, domain 4"/>
    <property type="match status" value="1"/>
</dbReference>
<dbReference type="GO" id="GO:0006013">
    <property type="term" value="P:mannose metabolic process"/>
    <property type="evidence" value="ECO:0007669"/>
    <property type="project" value="InterPro"/>
</dbReference>
<keyword evidence="5 16" id="KW-0479">Metal-binding</keyword>
<keyword evidence="6 16" id="KW-0378">Hydrolase</keyword>
<evidence type="ECO:0000256" key="3">
    <source>
        <dbReference type="ARBA" id="ARBA00009792"/>
    </source>
</evidence>
<evidence type="ECO:0000259" key="18">
    <source>
        <dbReference type="SMART" id="SM00872"/>
    </source>
</evidence>
<evidence type="ECO:0000256" key="4">
    <source>
        <dbReference type="ARBA" id="ARBA00022692"/>
    </source>
</evidence>
<evidence type="ECO:0000313" key="20">
    <source>
        <dbReference type="Proteomes" id="UP000472262"/>
    </source>
</evidence>
<dbReference type="SUPFAM" id="SSF74650">
    <property type="entry name" value="Galactose mutarotase-like"/>
    <property type="match status" value="1"/>
</dbReference>
<keyword evidence="11 17" id="KW-0472">Membrane</keyword>
<proteinExistence type="inferred from homology"/>
<dbReference type="InterPro" id="IPR013780">
    <property type="entry name" value="Glyco_hydro_b"/>
</dbReference>
<keyword evidence="20" id="KW-1185">Reference proteome</keyword>
<dbReference type="InterPro" id="IPR015341">
    <property type="entry name" value="Glyco_hydro_38_cen"/>
</dbReference>
<dbReference type="SMART" id="SM00872">
    <property type="entry name" value="Alpha-mann_mid"/>
    <property type="match status" value="1"/>
</dbReference>
<dbReference type="Pfam" id="PF07748">
    <property type="entry name" value="Glyco_hydro_38C"/>
    <property type="match status" value="1"/>
</dbReference>
<dbReference type="GO" id="GO:0004572">
    <property type="term" value="F:mannosyl-oligosaccharide 1,3-1,6-alpha-mannosidase activity"/>
    <property type="evidence" value="ECO:0007669"/>
    <property type="project" value="UniProtKB-EC"/>
</dbReference>
<organism evidence="19 20">
    <name type="scientific">Sinocyclocheilus grahami</name>
    <name type="common">Dianchi golden-line fish</name>
    <name type="synonym">Barbus grahami</name>
    <dbReference type="NCBI Taxonomy" id="75366"/>
    <lineage>
        <taxon>Eukaryota</taxon>
        <taxon>Metazoa</taxon>
        <taxon>Chordata</taxon>
        <taxon>Craniata</taxon>
        <taxon>Vertebrata</taxon>
        <taxon>Euteleostomi</taxon>
        <taxon>Actinopterygii</taxon>
        <taxon>Neopterygii</taxon>
        <taxon>Teleostei</taxon>
        <taxon>Ostariophysi</taxon>
        <taxon>Cypriniformes</taxon>
        <taxon>Cyprinidae</taxon>
        <taxon>Cyprininae</taxon>
        <taxon>Sinocyclocheilus</taxon>
    </lineage>
</organism>
<dbReference type="PANTHER" id="PTHR11607:SF69">
    <property type="entry name" value="ALPHA-MANNOSIDASE 2"/>
    <property type="match status" value="1"/>
</dbReference>
<dbReference type="InterPro" id="IPR000602">
    <property type="entry name" value="Glyco_hydro_38_N"/>
</dbReference>
<keyword evidence="8" id="KW-0735">Signal-anchor</keyword>
<evidence type="ECO:0000256" key="15">
    <source>
        <dbReference type="ARBA" id="ARBA00093232"/>
    </source>
</evidence>
<dbReference type="InterPro" id="IPR011013">
    <property type="entry name" value="Gal_mutarotase_sf_dom"/>
</dbReference>
<comment type="function">
    <text evidence="14">Catalyzes the first committed step in the biosynthesis of complex N-glycans. It controls conversion of high mannose to complex N-glycans; the final hydrolytic step in the N-glycan maturation pathway.</text>
</comment>
<evidence type="ECO:0000256" key="1">
    <source>
        <dbReference type="ARBA" id="ARBA00004323"/>
    </source>
</evidence>
<dbReference type="EC" id="3.2.1.-" evidence="16"/>